<dbReference type="Pfam" id="PF02321">
    <property type="entry name" value="OEP"/>
    <property type="match status" value="2"/>
</dbReference>
<dbReference type="GO" id="GO:0015562">
    <property type="term" value="F:efflux transmembrane transporter activity"/>
    <property type="evidence" value="ECO:0007669"/>
    <property type="project" value="InterPro"/>
</dbReference>
<evidence type="ECO:0000256" key="2">
    <source>
        <dbReference type="ARBA" id="ARBA00007613"/>
    </source>
</evidence>
<evidence type="ECO:0000256" key="7">
    <source>
        <dbReference type="ARBA" id="ARBA00023237"/>
    </source>
</evidence>
<dbReference type="InterPro" id="IPR010130">
    <property type="entry name" value="T1SS_OMP_TolC"/>
</dbReference>
<name>A0A0F6UI17_PSEAI</name>
<dbReference type="Proteomes" id="UP000045039">
    <property type="component" value="Unassembled WGS sequence"/>
</dbReference>
<evidence type="ECO:0000313" key="9">
    <source>
        <dbReference type="EMBL" id="CRO97447.1"/>
    </source>
</evidence>
<comment type="subcellular location">
    <subcellularLocation>
        <location evidence="1">Cell outer membrane</location>
    </subcellularLocation>
</comment>
<dbReference type="SUPFAM" id="SSF56954">
    <property type="entry name" value="Outer membrane efflux proteins (OEP)"/>
    <property type="match status" value="1"/>
</dbReference>
<proteinExistence type="inferred from homology"/>
<comment type="similarity">
    <text evidence="2">Belongs to the outer membrane factor (OMF) (TC 1.B.17) family.</text>
</comment>
<dbReference type="InterPro" id="IPR003423">
    <property type="entry name" value="OMP_efflux"/>
</dbReference>
<dbReference type="GO" id="GO:1990281">
    <property type="term" value="C:efflux pump complex"/>
    <property type="evidence" value="ECO:0007669"/>
    <property type="project" value="TreeGrafter"/>
</dbReference>
<keyword evidence="6" id="KW-0472">Membrane</keyword>
<reference evidence="10" key="3">
    <citation type="submission" date="2020-01" db="EMBL/GenBank/DDBJ databases">
        <title>Bacteria Cultured from War Wounds Associated with the Conflict in Eastern Ukraine.</title>
        <authorList>
            <person name="Snesrud E."/>
            <person name="Galac M.R."/>
            <person name="Mc Gann P."/>
            <person name="Valentine K."/>
            <person name="Viacheslav K."/>
        </authorList>
    </citation>
    <scope>NUCLEOTIDE SEQUENCE</scope>
    <source>
        <strain evidence="10">VNMU148</strain>
    </source>
</reference>
<reference evidence="11" key="2">
    <citation type="submission" date="2015-06" db="EMBL/GenBank/DDBJ databases">
        <authorList>
            <person name="Radhakrishnan Rajesh"/>
            <person name="Underwood Anthony"/>
            <person name="Al-Shahib Ali"/>
        </authorList>
    </citation>
    <scope>NUCLEOTIDE SEQUENCE [LARGE SCALE GENOMIC DNA]</scope>
    <source>
        <strain evidence="11">P19_London_7_VIM_2_05_10</strain>
    </source>
</reference>
<dbReference type="Gene3D" id="1.20.1600.10">
    <property type="entry name" value="Outer membrane efflux proteins (OEP)"/>
    <property type="match status" value="1"/>
</dbReference>
<evidence type="ECO:0000256" key="3">
    <source>
        <dbReference type="ARBA" id="ARBA00022448"/>
    </source>
</evidence>
<comment type="caution">
    <text evidence="10">The sequence shown here is derived from an EMBL/GenBank/DDBJ whole genome shotgun (WGS) entry which is preliminary data.</text>
</comment>
<dbReference type="GO" id="GO:0009279">
    <property type="term" value="C:cell outer membrane"/>
    <property type="evidence" value="ECO:0007669"/>
    <property type="project" value="UniProtKB-SubCell"/>
</dbReference>
<gene>
    <name evidence="10" type="primary">opmH</name>
    <name evidence="9" type="synonym">tolC_3</name>
    <name evidence="10" type="ORF">GUL26_08520</name>
    <name evidence="9" type="ORF">PAERUG_P19_London_7_VIM_2_05_10_03033</name>
</gene>
<reference evidence="9" key="1">
    <citation type="submission" date="2015-06" db="EMBL/GenBank/DDBJ databases">
        <authorList>
            <person name="Radhakrishnan R."/>
            <person name="Underwood A."/>
            <person name="Al-Shahib A."/>
        </authorList>
    </citation>
    <scope>NUCLEOTIDE SEQUENCE</scope>
    <source>
        <strain evidence="9">P19_London_7_VIM_2_05_10</strain>
    </source>
</reference>
<dbReference type="EMBL" id="CVVU01000201">
    <property type="protein sequence ID" value="CRO97447.1"/>
    <property type="molecule type" value="Genomic_DNA"/>
</dbReference>
<dbReference type="EMBL" id="WXZT01000004">
    <property type="protein sequence ID" value="MZZ12290.1"/>
    <property type="molecule type" value="Genomic_DNA"/>
</dbReference>
<protein>
    <submittedName>
        <fullName evidence="10">Efflux transporter outer membrane subunit OpmH</fullName>
    </submittedName>
    <submittedName>
        <fullName evidence="9">Outer membrane protein TolC</fullName>
    </submittedName>
</protein>
<feature type="signal peptide" evidence="8">
    <location>
        <begin position="1"/>
        <end position="20"/>
    </location>
</feature>
<accession>A0A0F6UI17</accession>
<dbReference type="PANTHER" id="PTHR30026:SF20">
    <property type="entry name" value="OUTER MEMBRANE PROTEIN TOLC"/>
    <property type="match status" value="1"/>
</dbReference>
<evidence type="ECO:0000256" key="4">
    <source>
        <dbReference type="ARBA" id="ARBA00022452"/>
    </source>
</evidence>
<feature type="chain" id="PRO_5015038727" evidence="8">
    <location>
        <begin position="21"/>
        <end position="482"/>
    </location>
</feature>
<dbReference type="PANTHER" id="PTHR30026">
    <property type="entry name" value="OUTER MEMBRANE PROTEIN TOLC"/>
    <property type="match status" value="1"/>
</dbReference>
<dbReference type="SMR" id="A0A0F6UI17"/>
<keyword evidence="7" id="KW-0998">Cell outer membrane</keyword>
<evidence type="ECO:0000256" key="1">
    <source>
        <dbReference type="ARBA" id="ARBA00004442"/>
    </source>
</evidence>
<keyword evidence="5" id="KW-0812">Transmembrane</keyword>
<evidence type="ECO:0000256" key="8">
    <source>
        <dbReference type="SAM" id="SignalP"/>
    </source>
</evidence>
<keyword evidence="3" id="KW-0813">Transport</keyword>
<organism evidence="10 12">
    <name type="scientific">Pseudomonas aeruginosa</name>
    <dbReference type="NCBI Taxonomy" id="287"/>
    <lineage>
        <taxon>Bacteria</taxon>
        <taxon>Pseudomonadati</taxon>
        <taxon>Pseudomonadota</taxon>
        <taxon>Gammaproteobacteria</taxon>
        <taxon>Pseudomonadales</taxon>
        <taxon>Pseudomonadaceae</taxon>
        <taxon>Pseudomonas</taxon>
    </lineage>
</organism>
<dbReference type="AlphaFoldDB" id="A0A0F6UI17"/>
<keyword evidence="8" id="KW-0732">Signal</keyword>
<evidence type="ECO:0000313" key="10">
    <source>
        <dbReference type="EMBL" id="MZZ12290.1"/>
    </source>
</evidence>
<dbReference type="InterPro" id="IPR051906">
    <property type="entry name" value="TolC-like"/>
</dbReference>
<evidence type="ECO:0000256" key="5">
    <source>
        <dbReference type="ARBA" id="ARBA00022692"/>
    </source>
</evidence>
<evidence type="ECO:0000256" key="6">
    <source>
        <dbReference type="ARBA" id="ARBA00023136"/>
    </source>
</evidence>
<dbReference type="NCBIfam" id="TIGR01844">
    <property type="entry name" value="type_I_sec_TolC"/>
    <property type="match status" value="1"/>
</dbReference>
<evidence type="ECO:0000313" key="12">
    <source>
        <dbReference type="Proteomes" id="UP000644192"/>
    </source>
</evidence>
<dbReference type="GO" id="GO:0015288">
    <property type="term" value="F:porin activity"/>
    <property type="evidence" value="ECO:0007669"/>
    <property type="project" value="TreeGrafter"/>
</dbReference>
<keyword evidence="4" id="KW-1134">Transmembrane beta strand</keyword>
<evidence type="ECO:0000313" key="11">
    <source>
        <dbReference type="Proteomes" id="UP000045039"/>
    </source>
</evidence>
<dbReference type="Proteomes" id="UP000644192">
    <property type="component" value="Unassembled WGS sequence"/>
</dbReference>
<sequence>MLRRLSLAAAVAAATGVAWAAQPTPLPTKTDLISVYKEAVDNNADLAAAQADYLARKEVVPQARAGLLPQLGAGGRIGDSRIALDEPAATVKRSSHVVQASLSQPLFRADRWFQWQAAKETSDQAKLEFSATQQDLILRSAETYFTVLRAQDNLATSKAEEAAFKRQLDQANERFDVGLSDKTDVLEAQASYDTARANRLIAEQRVDDAFQALVTLTNRDYSAIEGMRHTLPVVPPAPNDAKAWVDTAVQQNLRLLASNYAVNAAEETLRQRKAGHLPTLDAVAQYQKGDNDALGFANSAANPLVHYGKDVEERTIGLELNIPIYSGGLTSSQVRESYQRLNQSEQSREGQRRQVVQDTRNLHRAVNTDVEQVQARRQAIISNQSSLEATEIGYQVGTRNIVDVLNAQRQLYAAVRDYNNSRYDYILDTLRLKQAAGTLSPADLEALSAYLKQDYDPDKDFLPPDLAKAASEQLQSKPRQQY</sequence>
<dbReference type="RefSeq" id="WP_017002004.1">
    <property type="nucleotide sequence ID" value="NZ_BIFN01000001.1"/>
</dbReference>